<keyword evidence="1" id="KW-0812">Transmembrane</keyword>
<sequence>MLRKTINEQKVKGVKKTIMKLIQSSIIRAIIAIAIGILLIKYREETMTWITITAGMLFFISGLISCIMYYFEKEKAAKAIPQVDAHDKPIKVSRPVFPIIGIGSVILGIILAMMPNGFIKWVVYILAAILILGAINQFMNLARSRQFARVPILFWLFPTITLIIGILVIAKPIEVATLPLKVIGWCLMFYGVIEILNAIKITQMKRLYDKIEKSKIVEGEKISTQEIIEDAEIIEEK</sequence>
<keyword evidence="1" id="KW-0472">Membrane</keyword>
<dbReference type="PANTHER" id="PTHR34989:SF1">
    <property type="entry name" value="PROTEIN HDED"/>
    <property type="match status" value="1"/>
</dbReference>
<reference evidence="2 3" key="1">
    <citation type="submission" date="2013-06" db="EMBL/GenBank/DDBJ databases">
        <authorList>
            <person name="Weinstock G."/>
            <person name="Sodergren E."/>
            <person name="Lobos E.A."/>
            <person name="Fulton L."/>
            <person name="Fulton R."/>
            <person name="Courtney L."/>
            <person name="Fronick C."/>
            <person name="O'Laughlin M."/>
            <person name="Godfrey J."/>
            <person name="Wilson R.M."/>
            <person name="Miner T."/>
            <person name="Farmer C."/>
            <person name="Delehaunty K."/>
            <person name="Cordes M."/>
            <person name="Minx P."/>
            <person name="Tomlinson C."/>
            <person name="Chen J."/>
            <person name="Wollam A."/>
            <person name="Pepin K.H."/>
            <person name="Bhonagiri V."/>
            <person name="Zhang X."/>
            <person name="Warren W."/>
            <person name="Mitreva M."/>
            <person name="Mardis E.R."/>
            <person name="Wilson R.K."/>
        </authorList>
    </citation>
    <scope>NUCLEOTIDE SEQUENCE [LARGE SCALE GENOMIC DNA]</scope>
    <source>
        <strain evidence="2 3">ATCC 29426</strain>
    </source>
</reference>
<keyword evidence="3" id="KW-1185">Reference proteome</keyword>
<gene>
    <name evidence="2" type="ORF">HMPREF0653_02317</name>
</gene>
<name>A0ABN0NPI9_9BACT</name>
<accession>A0ABN0NPI9</accession>
<keyword evidence="1" id="KW-1133">Transmembrane helix</keyword>
<proteinExistence type="predicted"/>
<feature type="transmembrane region" description="Helical" evidence="1">
    <location>
        <begin position="21"/>
        <end position="40"/>
    </location>
</feature>
<dbReference type="InterPro" id="IPR052712">
    <property type="entry name" value="Acid_resist_chaperone_HdeD"/>
</dbReference>
<dbReference type="InterPro" id="IPR005325">
    <property type="entry name" value="DUF308_memb"/>
</dbReference>
<organism evidence="2 3">
    <name type="scientific">Prevotella disiens JCM 6334 = ATCC 29426</name>
    <dbReference type="NCBI Taxonomy" id="1235811"/>
    <lineage>
        <taxon>Bacteria</taxon>
        <taxon>Pseudomonadati</taxon>
        <taxon>Bacteroidota</taxon>
        <taxon>Bacteroidia</taxon>
        <taxon>Bacteroidales</taxon>
        <taxon>Prevotellaceae</taxon>
        <taxon>Prevotella</taxon>
    </lineage>
</organism>
<evidence type="ECO:0000313" key="3">
    <source>
        <dbReference type="Proteomes" id="UP000016660"/>
    </source>
</evidence>
<evidence type="ECO:0000256" key="1">
    <source>
        <dbReference type="SAM" id="Phobius"/>
    </source>
</evidence>
<feature type="transmembrane region" description="Helical" evidence="1">
    <location>
        <begin position="118"/>
        <end position="138"/>
    </location>
</feature>
<evidence type="ECO:0008006" key="4">
    <source>
        <dbReference type="Google" id="ProtNLM"/>
    </source>
</evidence>
<dbReference type="PANTHER" id="PTHR34989">
    <property type="entry name" value="PROTEIN HDED"/>
    <property type="match status" value="1"/>
</dbReference>
<evidence type="ECO:0000313" key="2">
    <source>
        <dbReference type="EMBL" id="ERJ72610.1"/>
    </source>
</evidence>
<comment type="caution">
    <text evidence="2">The sequence shown here is derived from an EMBL/GenBank/DDBJ whole genome shotgun (WGS) entry which is preliminary data.</text>
</comment>
<dbReference type="Proteomes" id="UP000016660">
    <property type="component" value="Unassembled WGS sequence"/>
</dbReference>
<feature type="transmembrane region" description="Helical" evidence="1">
    <location>
        <begin position="92"/>
        <end position="112"/>
    </location>
</feature>
<feature type="transmembrane region" description="Helical" evidence="1">
    <location>
        <begin position="182"/>
        <end position="199"/>
    </location>
</feature>
<feature type="transmembrane region" description="Helical" evidence="1">
    <location>
        <begin position="150"/>
        <end position="170"/>
    </location>
</feature>
<feature type="transmembrane region" description="Helical" evidence="1">
    <location>
        <begin position="46"/>
        <end position="71"/>
    </location>
</feature>
<dbReference type="Pfam" id="PF03729">
    <property type="entry name" value="DUF308"/>
    <property type="match status" value="2"/>
</dbReference>
<dbReference type="EMBL" id="AWUY01000241">
    <property type="protein sequence ID" value="ERJ72610.1"/>
    <property type="molecule type" value="Genomic_DNA"/>
</dbReference>
<protein>
    <recommendedName>
        <fullName evidence="4">DUF308 domain-containing protein</fullName>
    </recommendedName>
</protein>